<keyword evidence="1" id="KW-1133">Transmembrane helix</keyword>
<proteinExistence type="predicted"/>
<feature type="transmembrane region" description="Helical" evidence="1">
    <location>
        <begin position="61"/>
        <end position="80"/>
    </location>
</feature>
<dbReference type="PANTHER" id="PTHR28613:SF2">
    <property type="entry name" value="TRANSMEMBRANE PROTEIN 238-LIKE"/>
    <property type="match status" value="1"/>
</dbReference>
<protein>
    <submittedName>
        <fullName evidence="2">Uncharacterized protein</fullName>
    </submittedName>
</protein>
<feature type="transmembrane region" description="Helical" evidence="1">
    <location>
        <begin position="26"/>
        <end position="54"/>
    </location>
</feature>
<evidence type="ECO:0000313" key="2">
    <source>
        <dbReference type="Ensembl" id="ENSCABP00000025525.1"/>
    </source>
</evidence>
<keyword evidence="3" id="KW-1185">Reference proteome</keyword>
<keyword evidence="1" id="KW-0472">Membrane</keyword>
<reference evidence="2" key="2">
    <citation type="submission" date="2025-09" db="UniProtKB">
        <authorList>
            <consortium name="Ensembl"/>
        </authorList>
    </citation>
    <scope>IDENTIFICATION</scope>
</reference>
<dbReference type="Ensembl" id="ENSCABT00000027967.1">
    <property type="protein sequence ID" value="ENSCABP00000025525.1"/>
    <property type="gene ID" value="ENSCABG00000018771.1"/>
</dbReference>
<evidence type="ECO:0000256" key="1">
    <source>
        <dbReference type="SAM" id="Phobius"/>
    </source>
</evidence>
<dbReference type="AlphaFoldDB" id="A0A8C0J2G1"/>
<organism evidence="2 3">
    <name type="scientific">Chelonoidis abingdonii</name>
    <name type="common">Abingdon island giant tortoise</name>
    <name type="synonym">Testudo abingdonii</name>
    <dbReference type="NCBI Taxonomy" id="106734"/>
    <lineage>
        <taxon>Eukaryota</taxon>
        <taxon>Metazoa</taxon>
        <taxon>Chordata</taxon>
        <taxon>Craniata</taxon>
        <taxon>Vertebrata</taxon>
        <taxon>Euteleostomi</taxon>
        <taxon>Archelosauria</taxon>
        <taxon>Testudinata</taxon>
        <taxon>Testudines</taxon>
        <taxon>Cryptodira</taxon>
        <taxon>Durocryptodira</taxon>
        <taxon>Testudinoidea</taxon>
        <taxon>Testudinidae</taxon>
        <taxon>Chelonoidis</taxon>
    </lineage>
</organism>
<accession>A0A8C0J2G1</accession>
<dbReference type="InterPro" id="IPR029365">
    <property type="entry name" value="TMEM238"/>
</dbReference>
<keyword evidence="1" id="KW-0812">Transmembrane</keyword>
<dbReference type="Proteomes" id="UP000694404">
    <property type="component" value="Unplaced"/>
</dbReference>
<evidence type="ECO:0000313" key="3">
    <source>
        <dbReference type="Proteomes" id="UP000694404"/>
    </source>
</evidence>
<reference evidence="2" key="1">
    <citation type="submission" date="2025-08" db="UniProtKB">
        <authorList>
            <consortium name="Ensembl"/>
        </authorList>
    </citation>
    <scope>IDENTIFICATION</scope>
</reference>
<name>A0A8C0J2G1_CHEAB</name>
<dbReference type="Pfam" id="PF15125">
    <property type="entry name" value="TMEM238"/>
    <property type="match status" value="1"/>
</dbReference>
<sequence length="177" mass="19444">FLALPPTCHVTWDKLRSLPQFPSPSLAFLCAGILVIAFICDVAGLIILLLGIFASLDYWDFFIYSGALLLAFSLVFWIFWYSTHGDPALSYPGRFNQPAHLSALFHQSGEAWLSTLLVKATTQSYLPGVTCSVCACADPTPEAAPWELTRGDALWRDRNAFQTAGRMAVATMCLFTG</sequence>
<dbReference type="PANTHER" id="PTHR28613">
    <property type="entry name" value="SI:CH211-232M10.4-RELATED"/>
    <property type="match status" value="1"/>
</dbReference>